<dbReference type="EC" id="3.1.4.12" evidence="2"/>
<feature type="domain" description="Endonuclease/exonuclease/phosphatase" evidence="4">
    <location>
        <begin position="81"/>
        <end position="389"/>
    </location>
</feature>
<proteinExistence type="inferred from homology"/>
<evidence type="ECO:0000256" key="3">
    <source>
        <dbReference type="ARBA" id="ARBA00022801"/>
    </source>
</evidence>
<protein>
    <recommendedName>
        <fullName evidence="2">sphingomyelin phosphodiesterase</fullName>
        <ecNumber evidence="2">3.1.4.12</ecNumber>
    </recommendedName>
</protein>
<dbReference type="PANTHER" id="PTHR16320">
    <property type="entry name" value="SPHINGOMYELINASE FAMILY MEMBER"/>
    <property type="match status" value="1"/>
</dbReference>
<dbReference type="CDD" id="cd09078">
    <property type="entry name" value="nSMase"/>
    <property type="match status" value="1"/>
</dbReference>
<dbReference type="Proteomes" id="UP001145021">
    <property type="component" value="Unassembled WGS sequence"/>
</dbReference>
<sequence>MYFASLLVVVVSIFGAYNLNFFNSQPNSVTTANIKQSTSALPPMATDASTVRILTQNMFMRPPLIKNNKSDWKDGRLDYFIENILPRYDIVCLQEMFEYASSRRARLFAAAEKLGYRFYVASERRFLWHAAIDGGLVILSRLPIVHMETITYQRGIGPDWLAQKGVLYAKVAVKQDGEKESHMHVFTTHTQASYGDVVITQPDVKRRLAQLHEFHNFLETVLPKHRAKGEPVILTGDFNVDSRIHVLSDPENIKYEREVEDGINTSDEGEAMMAVLRGHGIDPRVLGPDNQDTFKGNVVFELHDTLKERLGYHPVTFGNTVVDEKGVVHPRETVLTTMQDNKVMHSIDYVLWYNPDADQHSAGVVSSIEDVGVVPNFTPGHEFTQISDHYGVAADIKFNVTSN</sequence>
<evidence type="ECO:0000256" key="2">
    <source>
        <dbReference type="ARBA" id="ARBA00012369"/>
    </source>
</evidence>
<dbReference type="EMBL" id="JANBOH010000366">
    <property type="protein sequence ID" value="KAJ1642626.1"/>
    <property type="molecule type" value="Genomic_DNA"/>
</dbReference>
<evidence type="ECO:0000256" key="1">
    <source>
        <dbReference type="ARBA" id="ARBA00006335"/>
    </source>
</evidence>
<dbReference type="GO" id="GO:0004767">
    <property type="term" value="F:sphingomyelin phosphodiesterase activity"/>
    <property type="evidence" value="ECO:0007669"/>
    <property type="project" value="UniProtKB-EC"/>
</dbReference>
<dbReference type="Gene3D" id="3.60.10.10">
    <property type="entry name" value="Endonuclease/exonuclease/phosphatase"/>
    <property type="match status" value="1"/>
</dbReference>
<evidence type="ECO:0000313" key="6">
    <source>
        <dbReference type="Proteomes" id="UP001145021"/>
    </source>
</evidence>
<dbReference type="InterPro" id="IPR005135">
    <property type="entry name" value="Endo/exonuclease/phosphatase"/>
</dbReference>
<evidence type="ECO:0000259" key="4">
    <source>
        <dbReference type="Pfam" id="PF03372"/>
    </source>
</evidence>
<dbReference type="GO" id="GO:0005576">
    <property type="term" value="C:extracellular region"/>
    <property type="evidence" value="ECO:0007669"/>
    <property type="project" value="InterPro"/>
</dbReference>
<dbReference type="AlphaFoldDB" id="A0A9W7XE69"/>
<dbReference type="InterPro" id="IPR017766">
    <property type="entry name" value="Sphingomyelinase/PLipase_C"/>
</dbReference>
<dbReference type="PANTHER" id="PTHR16320:SF1">
    <property type="entry name" value="SPHINGOMYELINASE DDB_G0288017"/>
    <property type="match status" value="1"/>
</dbReference>
<evidence type="ECO:0000313" key="5">
    <source>
        <dbReference type="EMBL" id="KAJ1642626.1"/>
    </source>
</evidence>
<reference evidence="5" key="1">
    <citation type="submission" date="2022-07" db="EMBL/GenBank/DDBJ databases">
        <title>Phylogenomic reconstructions and comparative analyses of Kickxellomycotina fungi.</title>
        <authorList>
            <person name="Reynolds N.K."/>
            <person name="Stajich J.E."/>
            <person name="Barry K."/>
            <person name="Grigoriev I.V."/>
            <person name="Crous P."/>
            <person name="Smith M.E."/>
        </authorList>
    </citation>
    <scope>NUCLEOTIDE SEQUENCE</scope>
    <source>
        <strain evidence="5">NBRC 105413</strain>
    </source>
</reference>
<dbReference type="InterPro" id="IPR036691">
    <property type="entry name" value="Endo/exonu/phosph_ase_sf"/>
</dbReference>
<organism evidence="5 6">
    <name type="scientific">Coemansia asiatica</name>
    <dbReference type="NCBI Taxonomy" id="1052880"/>
    <lineage>
        <taxon>Eukaryota</taxon>
        <taxon>Fungi</taxon>
        <taxon>Fungi incertae sedis</taxon>
        <taxon>Zoopagomycota</taxon>
        <taxon>Kickxellomycotina</taxon>
        <taxon>Kickxellomycetes</taxon>
        <taxon>Kickxellales</taxon>
        <taxon>Kickxellaceae</taxon>
        <taxon>Coemansia</taxon>
    </lineage>
</organism>
<dbReference type="SUPFAM" id="SSF56219">
    <property type="entry name" value="DNase I-like"/>
    <property type="match status" value="1"/>
</dbReference>
<dbReference type="GO" id="GO:0005737">
    <property type="term" value="C:cytoplasm"/>
    <property type="evidence" value="ECO:0007669"/>
    <property type="project" value="TreeGrafter"/>
</dbReference>
<keyword evidence="6" id="KW-1185">Reference proteome</keyword>
<accession>A0A9W7XE69</accession>
<dbReference type="Pfam" id="PF03372">
    <property type="entry name" value="Exo_endo_phos"/>
    <property type="match status" value="1"/>
</dbReference>
<comment type="caution">
    <text evidence="5">The sequence shown here is derived from an EMBL/GenBank/DDBJ whole genome shotgun (WGS) entry which is preliminary data.</text>
</comment>
<gene>
    <name evidence="5" type="ORF">LPJ64_005546</name>
</gene>
<name>A0A9W7XE69_9FUNG</name>
<keyword evidence="3" id="KW-0378">Hydrolase</keyword>
<dbReference type="InterPro" id="IPR038772">
    <property type="entry name" value="Sph/SMPD2-like"/>
</dbReference>
<comment type="similarity">
    <text evidence="1">Belongs to the neutral sphingomyelinase family.</text>
</comment>